<evidence type="ECO:0000313" key="3">
    <source>
        <dbReference type="EMBL" id="KAF0736595.1"/>
    </source>
</evidence>
<protein>
    <recommendedName>
        <fullName evidence="2">DUF4806 domain-containing protein</fullName>
    </recommendedName>
</protein>
<reference evidence="3 4" key="1">
    <citation type="submission" date="2019-08" db="EMBL/GenBank/DDBJ databases">
        <title>Whole genome of Aphis craccivora.</title>
        <authorList>
            <person name="Voronova N.V."/>
            <person name="Shulinski R.S."/>
            <person name="Bandarenka Y.V."/>
            <person name="Zhorov D.G."/>
            <person name="Warner D."/>
        </authorList>
    </citation>
    <scope>NUCLEOTIDE SEQUENCE [LARGE SCALE GENOMIC DNA]</scope>
    <source>
        <strain evidence="3">180601</strain>
        <tissue evidence="3">Whole Body</tissue>
    </source>
</reference>
<evidence type="ECO:0000259" key="2">
    <source>
        <dbReference type="Pfam" id="PF16064"/>
    </source>
</evidence>
<dbReference type="Proteomes" id="UP000478052">
    <property type="component" value="Unassembled WGS sequence"/>
</dbReference>
<dbReference type="Pfam" id="PF16064">
    <property type="entry name" value="DUF4806"/>
    <property type="match status" value="1"/>
</dbReference>
<sequence>ISYISKLKTMIKSSRTKRRKTRQEINLFEEIYSNCELDENTSKLFEGQNIELYEGQNINIFKKQNIPLLTISPSISQVSDDFLENVTPVAESCSLLDLPISSPQISTINAFLANWAVEFNISHNAINGLLNGLKNHQYSIINNLKNLPSDARTLLKIPSNISKEIRTVKPGIYYYFGLANGILNHTSSNIKKIQVVIGIEGLPLTKSNNSQFWPILAYIIEEATLLTKVVFLVGLYYGKEKPLDSNDYLSDFVKEANDLTLQGIIINNTRISVSIRIFCCDVPAKSFILKIKGHSGFSSCTRCTIEGEYLHSRVCFPYTEIQSTMRNHQNYINMTDEEYHVGSVISNLVELPNFDSVFSFSLDYMHLVCLGVMKKLLMLWVSKGPVNVRIRAAKINELSLYLLNLNVYVTSDFVRKSRTLQELSRWKATEFRFFFLLYTGPIVLKKIIRKECYTNFMTLNIAMIILLSPDCSHLVDYARQLLKYFVMSFQNIYGAHFVSHNKPILQHMHSNGPLLENITGPQYFTLLYKHLKIQIKKEKDSFILTKNNEVIKCLNFCQRGEEVLILGCIFKNTKPLYEDPIDSRILHIYEVKNLSKTIQCWKIIDLKKKMIMDQQSGWIIVIFNNDNSVEAVPDIWLKKNNCAWPAKSKQIKKYIERHVKPNNNDFTFFNARKLGNKVYSSLAEARSKLPKAMHKSDISSTEDDEYYRRLTKERHYSLSPNKENLKKTKSSNLKSNVLINNSCPPRYIPEDSKSKKISKKRVINDSDSNHDDSASDIDLTWFTDKNKTDFQHIENNAENSEGHGNQLTIENIATSLKDFQRVFLTSHAFIKHKIQCLTFQCHTTNDSIEKLLKEKMTVIHTDDDLVNMDILFPIKDKEELQAFEEKLKDSDFRTSLVGKIALLVGNKDLDNSIRRIMARMFDDQFLSNYSLYGFKKKKSFTTP</sequence>
<feature type="compositionally biased region" description="Basic and acidic residues" evidence="1">
    <location>
        <begin position="762"/>
        <end position="772"/>
    </location>
</feature>
<accession>A0A6G0X928</accession>
<organism evidence="3 4">
    <name type="scientific">Aphis craccivora</name>
    <name type="common">Cowpea aphid</name>
    <dbReference type="NCBI Taxonomy" id="307492"/>
    <lineage>
        <taxon>Eukaryota</taxon>
        <taxon>Metazoa</taxon>
        <taxon>Ecdysozoa</taxon>
        <taxon>Arthropoda</taxon>
        <taxon>Hexapoda</taxon>
        <taxon>Insecta</taxon>
        <taxon>Pterygota</taxon>
        <taxon>Neoptera</taxon>
        <taxon>Paraneoptera</taxon>
        <taxon>Hemiptera</taxon>
        <taxon>Sternorrhyncha</taxon>
        <taxon>Aphidomorpha</taxon>
        <taxon>Aphidoidea</taxon>
        <taxon>Aphididae</taxon>
        <taxon>Aphidini</taxon>
        <taxon>Aphis</taxon>
        <taxon>Aphis</taxon>
    </lineage>
</organism>
<keyword evidence="4" id="KW-1185">Reference proteome</keyword>
<dbReference type="EMBL" id="VUJU01008032">
    <property type="protein sequence ID" value="KAF0736595.1"/>
    <property type="molecule type" value="Genomic_DNA"/>
</dbReference>
<comment type="caution">
    <text evidence="3">The sequence shown here is derived from an EMBL/GenBank/DDBJ whole genome shotgun (WGS) entry which is preliminary data.</text>
</comment>
<gene>
    <name evidence="3" type="ORF">FWK35_00028455</name>
</gene>
<feature type="region of interest" description="Disordered" evidence="1">
    <location>
        <begin position="749"/>
        <end position="772"/>
    </location>
</feature>
<proteinExistence type="predicted"/>
<dbReference type="InterPro" id="IPR032071">
    <property type="entry name" value="DUF4806"/>
</dbReference>
<dbReference type="AlphaFoldDB" id="A0A6G0X928"/>
<name>A0A6G0X928_APHCR</name>
<feature type="non-terminal residue" evidence="3">
    <location>
        <position position="1"/>
    </location>
</feature>
<dbReference type="OrthoDB" id="6613773at2759"/>
<dbReference type="PANTHER" id="PTHR33053">
    <property type="entry name" value="PROTEIN, PUTATIVE-RELATED"/>
    <property type="match status" value="1"/>
</dbReference>
<feature type="domain" description="DUF4806" evidence="2">
    <location>
        <begin position="870"/>
        <end position="940"/>
    </location>
</feature>
<evidence type="ECO:0000313" key="4">
    <source>
        <dbReference type="Proteomes" id="UP000478052"/>
    </source>
</evidence>
<evidence type="ECO:0000256" key="1">
    <source>
        <dbReference type="SAM" id="MobiDB-lite"/>
    </source>
</evidence>
<dbReference type="PANTHER" id="PTHR33053:SF24">
    <property type="entry name" value="TRANSPOSASE DOMAIN-CONTAINING PROTEIN"/>
    <property type="match status" value="1"/>
</dbReference>